<protein>
    <submittedName>
        <fullName evidence="2">DUF5691 domain-containing protein</fullName>
    </submittedName>
</protein>
<comment type="caution">
    <text evidence="2">The sequence shown here is derived from an EMBL/GenBank/DDBJ whole genome shotgun (WGS) entry which is preliminary data.</text>
</comment>
<feature type="region of interest" description="Disordered" evidence="1">
    <location>
        <begin position="53"/>
        <end position="75"/>
    </location>
</feature>
<dbReference type="EMBL" id="JBCGDC010000001">
    <property type="protein sequence ID" value="MFB6391606.1"/>
    <property type="molecule type" value="Genomic_DNA"/>
</dbReference>
<dbReference type="Proteomes" id="UP001582793">
    <property type="component" value="Unassembled WGS sequence"/>
</dbReference>
<sequence length="532" mass="57949">MTTATPAWTEVMSTALVGTDRTGPPTWVPPTAPDPASGLLEVAALLAVSRRAGRTPEREVARPEPAADEARPTVGKAAGNRLTRLLDGNVFDADIRGELIREWLGLAAGRGLVAPPQSLPALLDAGRASRELRSLVAVVGGNRARWLAEQRPSWGYLLEEADDPDEVDLTEEFDHPYEETAAPPSAAAVAWDETRWQEGNAGTRAALLARARRGDPDTAREHLIAAWSKEPAANRERFIATLAVRLGPGDEEFLEKALDDRAKAVRQQAVRLLARLSGSAYQERMAQRARAAVRLDDSGGLIIEPPAEVDPAMVRDGLSADPGNGAGYGKRAWWLEALVAATPLSTWRDYAPDPATFLLSRPDADGWAENLMRGLARAAARERDVEWARQLLAAPSAKALLRPSYGVRPAEGLYELLPPAELSEHARDLLTDDNASQQVYQLLMMCPAPWPADLGTAVLDRVVVLITRQRQGYRADALCQLATRKLSPSAAAEVAARAAALRNDETQYTYERAIERLAEVLYFRQKMIEELA</sequence>
<evidence type="ECO:0000313" key="2">
    <source>
        <dbReference type="EMBL" id="MFB6391606.1"/>
    </source>
</evidence>
<name>A0ABV5CKR6_9ACTN</name>
<dbReference type="Pfam" id="PF18944">
    <property type="entry name" value="DUF5691"/>
    <property type="match status" value="1"/>
</dbReference>
<evidence type="ECO:0000256" key="1">
    <source>
        <dbReference type="SAM" id="MobiDB-lite"/>
    </source>
</evidence>
<evidence type="ECO:0000313" key="3">
    <source>
        <dbReference type="Proteomes" id="UP001582793"/>
    </source>
</evidence>
<proteinExistence type="predicted"/>
<gene>
    <name evidence="2" type="ORF">AAFH96_00610</name>
</gene>
<reference evidence="2 3" key="1">
    <citation type="submission" date="2024-04" db="EMBL/GenBank/DDBJ databases">
        <title>Polymorphospora sp. isolated from Baiyangdian Lake in Xiong'an New Area.</title>
        <authorList>
            <person name="Zhang X."/>
            <person name="Liu J."/>
        </authorList>
    </citation>
    <scope>NUCLEOTIDE SEQUENCE [LARGE SCALE GENOMIC DNA]</scope>
    <source>
        <strain evidence="2 3">2-325</strain>
    </source>
</reference>
<organism evidence="2 3">
    <name type="scientific">Polymorphospora lycopeni</name>
    <dbReference type="NCBI Taxonomy" id="3140240"/>
    <lineage>
        <taxon>Bacteria</taxon>
        <taxon>Bacillati</taxon>
        <taxon>Actinomycetota</taxon>
        <taxon>Actinomycetes</taxon>
        <taxon>Micromonosporales</taxon>
        <taxon>Micromonosporaceae</taxon>
        <taxon>Polymorphospora</taxon>
    </lineage>
</organism>
<keyword evidence="3" id="KW-1185">Reference proteome</keyword>
<dbReference type="InterPro" id="IPR043746">
    <property type="entry name" value="DUF5691"/>
</dbReference>
<accession>A0ABV5CKR6</accession>
<dbReference type="RefSeq" id="WP_375732614.1">
    <property type="nucleotide sequence ID" value="NZ_JBCGDC010000001.1"/>
</dbReference>